<keyword evidence="1" id="KW-0812">Transmembrane</keyword>
<dbReference type="InterPro" id="IPR007163">
    <property type="entry name" value="VCA0040-like"/>
</dbReference>
<name>A0A381N074_9ZZZZ</name>
<feature type="transmembrane region" description="Helical" evidence="1">
    <location>
        <begin position="233"/>
        <end position="251"/>
    </location>
</feature>
<dbReference type="PANTHER" id="PTHR37308:SF1">
    <property type="entry name" value="POLYPRENYL-PHOSPHATE TRANSPORTER"/>
    <property type="match status" value="1"/>
</dbReference>
<feature type="transmembrane region" description="Helical" evidence="1">
    <location>
        <begin position="138"/>
        <end position="154"/>
    </location>
</feature>
<feature type="transmembrane region" description="Helical" evidence="1">
    <location>
        <begin position="114"/>
        <end position="132"/>
    </location>
</feature>
<sequence length="320" mass="36583">MGTANKLPGISGGLVALITGFYNEMINTFKKINFKTITCLFKGNIKEFNNNYNGLFLITILLGIVISYFTTSQILDYFFKISELNVWSVFYGMIIASIIILIKKNKIKNKKEIIFLLLGLLVGLILSLSEPLSENKNILFVFFCGFISICGMVIPGISGSFLLILLGNYKLLLVDSVNTFIQLLKNTLGFQNPNEIDFELIKILIIFCLGSIIGLILLSNLLSFLIKKYTNQINQLIIGFVTGSLLIIWPWKKVYINSEQTINYFNNLEIINNYLRYFPDLSQSNNIIALIWILIGFLFVIYIENYASRKKNIWTNRKKH</sequence>
<feature type="transmembrane region" description="Helical" evidence="1">
    <location>
        <begin position="287"/>
        <end position="307"/>
    </location>
</feature>
<feature type="transmembrane region" description="Helical" evidence="1">
    <location>
        <begin position="161"/>
        <end position="181"/>
    </location>
</feature>
<organism evidence="2">
    <name type="scientific">marine metagenome</name>
    <dbReference type="NCBI Taxonomy" id="408172"/>
    <lineage>
        <taxon>unclassified sequences</taxon>
        <taxon>metagenomes</taxon>
        <taxon>ecological metagenomes</taxon>
    </lineage>
</organism>
<dbReference type="EMBL" id="UINC01000040">
    <property type="protein sequence ID" value="SUZ47889.1"/>
    <property type="molecule type" value="Genomic_DNA"/>
</dbReference>
<evidence type="ECO:0000256" key="1">
    <source>
        <dbReference type="SAM" id="Phobius"/>
    </source>
</evidence>
<proteinExistence type="predicted"/>
<feature type="transmembrane region" description="Helical" evidence="1">
    <location>
        <begin position="84"/>
        <end position="102"/>
    </location>
</feature>
<dbReference type="PANTHER" id="PTHR37308">
    <property type="entry name" value="INTEGRAL MEMBRANE PROTEIN"/>
    <property type="match status" value="1"/>
</dbReference>
<keyword evidence="1" id="KW-0472">Membrane</keyword>
<protein>
    <recommendedName>
        <fullName evidence="3">DUF368 domain-containing protein</fullName>
    </recommendedName>
</protein>
<dbReference type="Pfam" id="PF04018">
    <property type="entry name" value="VCA0040-like"/>
    <property type="match status" value="1"/>
</dbReference>
<evidence type="ECO:0008006" key="3">
    <source>
        <dbReference type="Google" id="ProtNLM"/>
    </source>
</evidence>
<gene>
    <name evidence="2" type="ORF">METZ01_LOCUS743</name>
</gene>
<feature type="transmembrane region" description="Helical" evidence="1">
    <location>
        <begin position="201"/>
        <end position="226"/>
    </location>
</feature>
<dbReference type="AlphaFoldDB" id="A0A381N074"/>
<accession>A0A381N074</accession>
<reference evidence="2" key="1">
    <citation type="submission" date="2018-05" db="EMBL/GenBank/DDBJ databases">
        <authorList>
            <person name="Lanie J.A."/>
            <person name="Ng W.-L."/>
            <person name="Kazmierczak K.M."/>
            <person name="Andrzejewski T.M."/>
            <person name="Davidsen T.M."/>
            <person name="Wayne K.J."/>
            <person name="Tettelin H."/>
            <person name="Glass J.I."/>
            <person name="Rusch D."/>
            <person name="Podicherti R."/>
            <person name="Tsui H.-C.T."/>
            <person name="Winkler M.E."/>
        </authorList>
    </citation>
    <scope>NUCLEOTIDE SEQUENCE</scope>
</reference>
<feature type="transmembrane region" description="Helical" evidence="1">
    <location>
        <begin position="52"/>
        <end position="72"/>
    </location>
</feature>
<keyword evidence="1" id="KW-1133">Transmembrane helix</keyword>
<evidence type="ECO:0000313" key="2">
    <source>
        <dbReference type="EMBL" id="SUZ47889.1"/>
    </source>
</evidence>